<sequence>MKKRLVCICLMLCVFLTGCMPQQNNTTAENRRRVVVILKAMDSIHWMEVADGLRQAANDKNISLTILYPKQESDADTQLDMIQDAIDSAPDALAVAPCDAVAAQEYMVHAREQGIKTVYLDEEVNAPIGMPYIGSDNTLVGEIAAETLRTQMPTKSEAKIAVIAGNKEQTTHNRRVEGFEKYISNHTDFEVVDVCRVDNSSSAGAQREMKRVMETYSDLDAVFCTNAMMTIGALQQKKRNHWDNLRLVGVDTQSDALTAVQDGDILAMISQNGYDIGYRTIETLVDAMNGETVAEHTYVENRVIIQTNVKSFLSEYYKEGRET</sequence>
<dbReference type="Proteomes" id="UP000783588">
    <property type="component" value="Unassembled WGS sequence"/>
</dbReference>
<evidence type="ECO:0000256" key="1">
    <source>
        <dbReference type="ARBA" id="ARBA00004196"/>
    </source>
</evidence>
<dbReference type="InterPro" id="IPR025997">
    <property type="entry name" value="SBP_2_dom"/>
</dbReference>
<dbReference type="PROSITE" id="PS51257">
    <property type="entry name" value="PROKAR_LIPOPROTEIN"/>
    <property type="match status" value="1"/>
</dbReference>
<dbReference type="Pfam" id="PF13407">
    <property type="entry name" value="Peripla_BP_4"/>
    <property type="match status" value="1"/>
</dbReference>
<evidence type="ECO:0000256" key="2">
    <source>
        <dbReference type="ARBA" id="ARBA00007639"/>
    </source>
</evidence>
<name>A0ABS6EV28_9FIRM</name>
<evidence type="ECO:0000313" key="6">
    <source>
        <dbReference type="EMBL" id="MBU5491537.1"/>
    </source>
</evidence>
<organism evidence="6 7">
    <name type="scientific">Butyricicoccus intestinisimiae</name>
    <dbReference type="NCBI Taxonomy" id="2841509"/>
    <lineage>
        <taxon>Bacteria</taxon>
        <taxon>Bacillati</taxon>
        <taxon>Bacillota</taxon>
        <taxon>Clostridia</taxon>
        <taxon>Eubacteriales</taxon>
        <taxon>Butyricicoccaceae</taxon>
        <taxon>Butyricicoccus</taxon>
    </lineage>
</organism>
<comment type="caution">
    <text evidence="6">The sequence shown here is derived from an EMBL/GenBank/DDBJ whole genome shotgun (WGS) entry which is preliminary data.</text>
</comment>
<comment type="subcellular location">
    <subcellularLocation>
        <location evidence="1">Cell envelope</location>
    </subcellularLocation>
</comment>
<comment type="similarity">
    <text evidence="2">Belongs to the bacterial solute-binding protein 2 family.</text>
</comment>
<evidence type="ECO:0000313" key="7">
    <source>
        <dbReference type="Proteomes" id="UP000783588"/>
    </source>
</evidence>
<feature type="chain" id="PRO_5045328425" evidence="4">
    <location>
        <begin position="25"/>
        <end position="323"/>
    </location>
</feature>
<evidence type="ECO:0000259" key="5">
    <source>
        <dbReference type="Pfam" id="PF13407"/>
    </source>
</evidence>
<dbReference type="RefSeq" id="WP_216471280.1">
    <property type="nucleotide sequence ID" value="NZ_JAHLQI010000011.1"/>
</dbReference>
<reference evidence="6 7" key="1">
    <citation type="submission" date="2021-06" db="EMBL/GenBank/DDBJ databases">
        <authorList>
            <person name="Sun Q."/>
            <person name="Li D."/>
        </authorList>
    </citation>
    <scope>NUCLEOTIDE SEQUENCE [LARGE SCALE GENOMIC DNA]</scope>
    <source>
        <strain evidence="6 7">MSJd-7</strain>
    </source>
</reference>
<feature type="signal peptide" evidence="4">
    <location>
        <begin position="1"/>
        <end position="24"/>
    </location>
</feature>
<gene>
    <name evidence="6" type="ORF">KQI75_13080</name>
</gene>
<evidence type="ECO:0000256" key="4">
    <source>
        <dbReference type="SAM" id="SignalP"/>
    </source>
</evidence>
<proteinExistence type="inferred from homology"/>
<dbReference type="EMBL" id="JAHLQI010000011">
    <property type="protein sequence ID" value="MBU5491537.1"/>
    <property type="molecule type" value="Genomic_DNA"/>
</dbReference>
<dbReference type="PANTHER" id="PTHR46847">
    <property type="entry name" value="D-ALLOSE-BINDING PERIPLASMIC PROTEIN-RELATED"/>
    <property type="match status" value="1"/>
</dbReference>
<evidence type="ECO:0000256" key="3">
    <source>
        <dbReference type="ARBA" id="ARBA00022729"/>
    </source>
</evidence>
<protein>
    <submittedName>
        <fullName evidence="6">Substrate-binding domain-containing protein</fullName>
    </submittedName>
</protein>
<keyword evidence="7" id="KW-1185">Reference proteome</keyword>
<keyword evidence="3 4" id="KW-0732">Signal</keyword>
<accession>A0ABS6EV28</accession>
<feature type="domain" description="Periplasmic binding protein" evidence="5">
    <location>
        <begin position="34"/>
        <end position="291"/>
    </location>
</feature>
<dbReference type="PANTHER" id="PTHR46847:SF1">
    <property type="entry name" value="D-ALLOSE-BINDING PERIPLASMIC PROTEIN-RELATED"/>
    <property type="match status" value="1"/>
</dbReference>